<accession>A0A0F9FNJ1</accession>
<dbReference type="AlphaFoldDB" id="A0A0F9FNJ1"/>
<name>A0A0F9FNJ1_9ZZZZ</name>
<sequence length="249" mass="27768">MASKNKKCLLCGLLVIVMFVLTGTQVCSAEGSDDVEAMRQEIKELTQMVRGLANEVKSLKEANGQESSKQAQYQRELDEIRADVTKLNDRPTHPLGTALNGLKLGGYGEIHGNFTEGSESDKVDFHRLVLYLGYDFADWIKFHSETELEHAFGYDKNGEISIEQAYIDFLLSDNFNIRAGRLLTPIGIINKTHEPTLFNGVERPNFSKYIIPTTWSSDGVGFFGSLNPSLSYEAYVVAGLDGNSFSEWH</sequence>
<evidence type="ECO:0008006" key="3">
    <source>
        <dbReference type="Google" id="ProtNLM"/>
    </source>
</evidence>
<evidence type="ECO:0000313" key="2">
    <source>
        <dbReference type="EMBL" id="KKL87773.1"/>
    </source>
</evidence>
<keyword evidence="1" id="KW-0175">Coiled coil</keyword>
<evidence type="ECO:0000256" key="1">
    <source>
        <dbReference type="SAM" id="Coils"/>
    </source>
</evidence>
<dbReference type="SUPFAM" id="SSF56935">
    <property type="entry name" value="Porins"/>
    <property type="match status" value="1"/>
</dbReference>
<protein>
    <recommendedName>
        <fullName evidence="3">Carbohydrate porin</fullName>
    </recommendedName>
</protein>
<gene>
    <name evidence="2" type="ORF">LCGC14_1931370</name>
</gene>
<dbReference type="Pfam" id="PF07396">
    <property type="entry name" value="Porin_O_P"/>
    <property type="match status" value="1"/>
</dbReference>
<dbReference type="InterPro" id="IPR010870">
    <property type="entry name" value="Porin_O/P"/>
</dbReference>
<dbReference type="EMBL" id="LAZR01020743">
    <property type="protein sequence ID" value="KKL87773.1"/>
    <property type="molecule type" value="Genomic_DNA"/>
</dbReference>
<dbReference type="Gene3D" id="2.40.160.10">
    <property type="entry name" value="Porin"/>
    <property type="match status" value="1"/>
</dbReference>
<organism evidence="2">
    <name type="scientific">marine sediment metagenome</name>
    <dbReference type="NCBI Taxonomy" id="412755"/>
    <lineage>
        <taxon>unclassified sequences</taxon>
        <taxon>metagenomes</taxon>
        <taxon>ecological metagenomes</taxon>
    </lineage>
</organism>
<proteinExistence type="predicted"/>
<reference evidence="2" key="1">
    <citation type="journal article" date="2015" name="Nature">
        <title>Complex archaea that bridge the gap between prokaryotes and eukaryotes.</title>
        <authorList>
            <person name="Spang A."/>
            <person name="Saw J.H."/>
            <person name="Jorgensen S.L."/>
            <person name="Zaremba-Niedzwiedzka K."/>
            <person name="Martijn J."/>
            <person name="Lind A.E."/>
            <person name="van Eijk R."/>
            <person name="Schleper C."/>
            <person name="Guy L."/>
            <person name="Ettema T.J."/>
        </authorList>
    </citation>
    <scope>NUCLEOTIDE SEQUENCE</scope>
</reference>
<comment type="caution">
    <text evidence="2">The sequence shown here is derived from an EMBL/GenBank/DDBJ whole genome shotgun (WGS) entry which is preliminary data.</text>
</comment>
<dbReference type="InterPro" id="IPR023614">
    <property type="entry name" value="Porin_dom_sf"/>
</dbReference>
<feature type="coiled-coil region" evidence="1">
    <location>
        <begin position="35"/>
        <end position="90"/>
    </location>
</feature>